<proteinExistence type="inferred from homology"/>
<evidence type="ECO:0000256" key="6">
    <source>
        <dbReference type="ARBA" id="ARBA00023125"/>
    </source>
</evidence>
<dbReference type="Gene3D" id="1.10.443.10">
    <property type="entry name" value="Intergrase catalytic core"/>
    <property type="match status" value="1"/>
</dbReference>
<dbReference type="Pfam" id="PF02899">
    <property type="entry name" value="Phage_int_SAM_1"/>
    <property type="match status" value="1"/>
</dbReference>
<feature type="active site" evidence="9">
    <location>
        <position position="265"/>
    </location>
</feature>
<evidence type="ECO:0000256" key="8">
    <source>
        <dbReference type="ARBA" id="ARBA00023306"/>
    </source>
</evidence>
<feature type="active site" evidence="9">
    <location>
        <position position="191"/>
    </location>
</feature>
<dbReference type="PANTHER" id="PTHR30349:SF77">
    <property type="entry name" value="TYROSINE RECOMBINASE XERC"/>
    <property type="match status" value="1"/>
</dbReference>
<keyword evidence="6 9" id="KW-0238">DNA-binding</keyword>
<sequence>MASTRHHGTGDPDRADDDLAPEVAAALDAFASHLEHERGRSPHTVRAYRSDLTDLLRGLPGLAALDLDRLRRRLTATHAAGAGRATVARRTAAARTFSAWAVRTGRLDHDPAARLGSPRAATVLPEVPAAEEAAAVLDAAISGATEDDPEALRDLLVLELLYGTGIRVAELCGLDLDRIDEAGRTLRVRGKGDRERTVVFGVPAARALRRWLDRGRPALATPASPAALLLGVRGGRLDPRVARTVVHRAMRAVPGTTDVGPHGLRHAAATHLLEGGADLRYVQELLGHATLSTTQLYTHVTVDRLKVVHEQAHPRA</sequence>
<name>A0A1I4T981_PSUAM</name>
<dbReference type="AlphaFoldDB" id="A0A1I4T981"/>
<feature type="active site" evidence="9">
    <location>
        <position position="288"/>
    </location>
</feature>
<dbReference type="STRING" id="260086.SAMN05216207_1002172"/>
<feature type="active site" evidence="9">
    <location>
        <position position="262"/>
    </location>
</feature>
<dbReference type="InterPro" id="IPR023009">
    <property type="entry name" value="Tyrosine_recombinase_XerC/XerD"/>
</dbReference>
<feature type="domain" description="Tyr recombinase" evidence="10">
    <location>
        <begin position="123"/>
        <end position="310"/>
    </location>
</feature>
<dbReference type="InterPro" id="IPR050090">
    <property type="entry name" value="Tyrosine_recombinase_XerCD"/>
</dbReference>
<dbReference type="InterPro" id="IPR013762">
    <property type="entry name" value="Integrase-like_cat_sf"/>
</dbReference>
<dbReference type="OrthoDB" id="9801717at2"/>
<dbReference type="EMBL" id="FOUY01000002">
    <property type="protein sequence ID" value="SFM73117.1"/>
    <property type="molecule type" value="Genomic_DNA"/>
</dbReference>
<dbReference type="Pfam" id="PF00589">
    <property type="entry name" value="Phage_integrase"/>
    <property type="match status" value="1"/>
</dbReference>
<evidence type="ECO:0000256" key="7">
    <source>
        <dbReference type="ARBA" id="ARBA00023172"/>
    </source>
</evidence>
<evidence type="ECO:0000256" key="5">
    <source>
        <dbReference type="ARBA" id="ARBA00022908"/>
    </source>
</evidence>
<dbReference type="InterPro" id="IPR044068">
    <property type="entry name" value="CB"/>
</dbReference>
<gene>
    <name evidence="9" type="primary">xerC</name>
    <name evidence="12" type="ORF">SAMN05216207_1002172</name>
</gene>
<comment type="subcellular location">
    <subcellularLocation>
        <location evidence="1 9">Cytoplasm</location>
    </subcellularLocation>
</comment>
<protein>
    <recommendedName>
        <fullName evidence="9">Tyrosine recombinase XerC</fullName>
    </recommendedName>
</protein>
<evidence type="ECO:0000259" key="11">
    <source>
        <dbReference type="PROSITE" id="PS51900"/>
    </source>
</evidence>
<dbReference type="GO" id="GO:0003677">
    <property type="term" value="F:DNA binding"/>
    <property type="evidence" value="ECO:0007669"/>
    <property type="project" value="UniProtKB-UniRule"/>
</dbReference>
<evidence type="ECO:0000256" key="4">
    <source>
        <dbReference type="ARBA" id="ARBA00022829"/>
    </source>
</evidence>
<dbReference type="HAMAP" id="MF_01808">
    <property type="entry name" value="Recomb_XerC_XerD"/>
    <property type="match status" value="1"/>
</dbReference>
<dbReference type="InterPro" id="IPR004107">
    <property type="entry name" value="Integrase_SAM-like_N"/>
</dbReference>
<keyword evidence="2 9" id="KW-0963">Cytoplasm</keyword>
<dbReference type="InterPro" id="IPR011010">
    <property type="entry name" value="DNA_brk_join_enz"/>
</dbReference>
<dbReference type="PROSITE" id="PS51900">
    <property type="entry name" value="CB"/>
    <property type="match status" value="1"/>
</dbReference>
<dbReference type="RefSeq" id="WP_093337029.1">
    <property type="nucleotide sequence ID" value="NZ_FOUY01000002.1"/>
</dbReference>
<dbReference type="PROSITE" id="PS51898">
    <property type="entry name" value="TYR_RECOMBINASE"/>
    <property type="match status" value="1"/>
</dbReference>
<feature type="active site" evidence="9">
    <location>
        <position position="167"/>
    </location>
</feature>
<accession>A0A1I4T981</accession>
<keyword evidence="3 9" id="KW-0132">Cell division</keyword>
<dbReference type="Gene3D" id="1.10.150.130">
    <property type="match status" value="1"/>
</dbReference>
<dbReference type="GO" id="GO:0006313">
    <property type="term" value="P:DNA transposition"/>
    <property type="evidence" value="ECO:0007669"/>
    <property type="project" value="UniProtKB-UniRule"/>
</dbReference>
<evidence type="ECO:0000313" key="12">
    <source>
        <dbReference type="EMBL" id="SFM73117.1"/>
    </source>
</evidence>
<dbReference type="GO" id="GO:0009037">
    <property type="term" value="F:tyrosine-based site-specific recombinase activity"/>
    <property type="evidence" value="ECO:0007669"/>
    <property type="project" value="UniProtKB-UniRule"/>
</dbReference>
<keyword evidence="13" id="KW-1185">Reference proteome</keyword>
<evidence type="ECO:0000256" key="2">
    <source>
        <dbReference type="ARBA" id="ARBA00022490"/>
    </source>
</evidence>
<evidence type="ECO:0000256" key="9">
    <source>
        <dbReference type="HAMAP-Rule" id="MF_01808"/>
    </source>
</evidence>
<dbReference type="GO" id="GO:0005737">
    <property type="term" value="C:cytoplasm"/>
    <property type="evidence" value="ECO:0007669"/>
    <property type="project" value="UniProtKB-SubCell"/>
</dbReference>
<dbReference type="PANTHER" id="PTHR30349">
    <property type="entry name" value="PHAGE INTEGRASE-RELATED"/>
    <property type="match status" value="1"/>
</dbReference>
<evidence type="ECO:0000256" key="3">
    <source>
        <dbReference type="ARBA" id="ARBA00022618"/>
    </source>
</evidence>
<keyword evidence="5 9" id="KW-0229">DNA integration</keyword>
<reference evidence="12 13" key="1">
    <citation type="submission" date="2016-10" db="EMBL/GenBank/DDBJ databases">
        <authorList>
            <person name="de Groot N.N."/>
        </authorList>
    </citation>
    <scope>NUCLEOTIDE SEQUENCE [LARGE SCALE GENOMIC DNA]</scope>
    <source>
        <strain evidence="12 13">CGMCC 4.1877</strain>
    </source>
</reference>
<feature type="active site" description="O-(3'-phospho-DNA)-tyrosine intermediate" evidence="9">
    <location>
        <position position="297"/>
    </location>
</feature>
<keyword evidence="7 9" id="KW-0233">DNA recombination</keyword>
<evidence type="ECO:0000256" key="1">
    <source>
        <dbReference type="ARBA" id="ARBA00004496"/>
    </source>
</evidence>
<keyword evidence="8 9" id="KW-0131">Cell cycle</keyword>
<dbReference type="InterPro" id="IPR002104">
    <property type="entry name" value="Integrase_catalytic"/>
</dbReference>
<dbReference type="SUPFAM" id="SSF56349">
    <property type="entry name" value="DNA breaking-rejoining enzymes"/>
    <property type="match status" value="1"/>
</dbReference>
<dbReference type="InterPro" id="IPR010998">
    <property type="entry name" value="Integrase_recombinase_N"/>
</dbReference>
<dbReference type="Proteomes" id="UP000199614">
    <property type="component" value="Unassembled WGS sequence"/>
</dbReference>
<organism evidence="12 13">
    <name type="scientific">Pseudonocardia ammonioxydans</name>
    <dbReference type="NCBI Taxonomy" id="260086"/>
    <lineage>
        <taxon>Bacteria</taxon>
        <taxon>Bacillati</taxon>
        <taxon>Actinomycetota</taxon>
        <taxon>Actinomycetes</taxon>
        <taxon>Pseudonocardiales</taxon>
        <taxon>Pseudonocardiaceae</taxon>
        <taxon>Pseudonocardia</taxon>
    </lineage>
</organism>
<dbReference type="GO" id="GO:0051301">
    <property type="term" value="P:cell division"/>
    <property type="evidence" value="ECO:0007669"/>
    <property type="project" value="UniProtKB-KW"/>
</dbReference>
<dbReference type="GO" id="GO:0007059">
    <property type="term" value="P:chromosome segregation"/>
    <property type="evidence" value="ECO:0007669"/>
    <property type="project" value="UniProtKB-UniRule"/>
</dbReference>
<comment type="similarity">
    <text evidence="9">Belongs to the 'phage' integrase family. XerC subfamily.</text>
</comment>
<comment type="subunit">
    <text evidence="9">Forms a cyclic heterotetrameric complex composed of two molecules of XerC and two molecules of XerD.</text>
</comment>
<keyword evidence="4 9" id="KW-0159">Chromosome partition</keyword>
<evidence type="ECO:0000313" key="13">
    <source>
        <dbReference type="Proteomes" id="UP000199614"/>
    </source>
</evidence>
<feature type="domain" description="Core-binding (CB)" evidence="11">
    <location>
        <begin position="21"/>
        <end position="102"/>
    </location>
</feature>
<evidence type="ECO:0000259" key="10">
    <source>
        <dbReference type="PROSITE" id="PS51898"/>
    </source>
</evidence>
<comment type="function">
    <text evidence="9">Site-specific tyrosine recombinase, which acts by catalyzing the cutting and rejoining of the recombining DNA molecules. The XerC-XerD complex is essential to convert dimers of the bacterial chromosome into monomers to permit their segregation at cell division. It also contributes to the segregational stability of plasmids.</text>
</comment>